<proteinExistence type="inferred from homology"/>
<evidence type="ECO:0000313" key="8">
    <source>
        <dbReference type="Proteomes" id="UP000245768"/>
    </source>
</evidence>
<dbReference type="InParanoid" id="A0A316YJV0"/>
<dbReference type="PROSITE" id="PS01071">
    <property type="entry name" value="GRPE"/>
    <property type="match status" value="1"/>
</dbReference>
<sequence>MARPFSTSGILRETKKEAEAEKTKEKETEAAGEAMGAGASGSEGGGASGAAQEELQKQLKEKDAKIKELTDAVLYGKADMQNLQRRSAEEKAQASDYAITKFARDLTSSLDILALALRSVPENLRAAPKDGEAAGPEDARKAVAELYGGVELTSKSILDMLKMHGVTQFDPTGEKFNPLEHEALYQAPVPGKEPGTVLECSKAGFKIKDRILRAAQVGVVQEAS</sequence>
<keyword evidence="8" id="KW-1185">Reference proteome</keyword>
<dbReference type="Proteomes" id="UP000245768">
    <property type="component" value="Unassembled WGS sequence"/>
</dbReference>
<dbReference type="PANTHER" id="PTHR21237">
    <property type="entry name" value="GRPE PROTEIN"/>
    <property type="match status" value="1"/>
</dbReference>
<dbReference type="PANTHER" id="PTHR21237:SF23">
    <property type="entry name" value="GRPE PROTEIN HOMOLOG, MITOCHONDRIAL"/>
    <property type="match status" value="1"/>
</dbReference>
<comment type="subcellular location">
    <subcellularLocation>
        <location evidence="1 4">Mitochondrion matrix</location>
    </subcellularLocation>
</comment>
<evidence type="ECO:0000256" key="2">
    <source>
        <dbReference type="ARBA" id="ARBA00009054"/>
    </source>
</evidence>
<dbReference type="GO" id="GO:0000774">
    <property type="term" value="F:adenyl-nucleotide exchange factor activity"/>
    <property type="evidence" value="ECO:0007669"/>
    <property type="project" value="InterPro"/>
</dbReference>
<dbReference type="EMBL" id="KZ819637">
    <property type="protein sequence ID" value="PWN89346.1"/>
    <property type="molecule type" value="Genomic_DNA"/>
</dbReference>
<dbReference type="OrthoDB" id="201635at2759"/>
<dbReference type="SUPFAM" id="SSF51064">
    <property type="entry name" value="Head domain of nucleotide exchange factor GrpE"/>
    <property type="match status" value="1"/>
</dbReference>
<accession>A0A316YJV0</accession>
<dbReference type="GO" id="GO:0051087">
    <property type="term" value="F:protein-folding chaperone binding"/>
    <property type="evidence" value="ECO:0007669"/>
    <property type="project" value="InterPro"/>
</dbReference>
<organism evidence="7 8">
    <name type="scientific">Acaromyces ingoldii</name>
    <dbReference type="NCBI Taxonomy" id="215250"/>
    <lineage>
        <taxon>Eukaryota</taxon>
        <taxon>Fungi</taxon>
        <taxon>Dikarya</taxon>
        <taxon>Basidiomycota</taxon>
        <taxon>Ustilaginomycotina</taxon>
        <taxon>Exobasidiomycetes</taxon>
        <taxon>Exobasidiales</taxon>
        <taxon>Cryptobasidiaceae</taxon>
        <taxon>Acaromyces</taxon>
    </lineage>
</organism>
<dbReference type="HAMAP" id="MF_01151">
    <property type="entry name" value="GrpE"/>
    <property type="match status" value="1"/>
</dbReference>
<feature type="compositionally biased region" description="Basic and acidic residues" evidence="6">
    <location>
        <begin position="12"/>
        <end position="29"/>
    </location>
</feature>
<dbReference type="GO" id="GO:0006457">
    <property type="term" value="P:protein folding"/>
    <property type="evidence" value="ECO:0007669"/>
    <property type="project" value="InterPro"/>
</dbReference>
<evidence type="ECO:0000256" key="1">
    <source>
        <dbReference type="ARBA" id="ARBA00004305"/>
    </source>
</evidence>
<dbReference type="FunCoup" id="A0A316YJV0">
    <property type="interactions" value="170"/>
</dbReference>
<dbReference type="CDD" id="cd00446">
    <property type="entry name" value="GrpE"/>
    <property type="match status" value="1"/>
</dbReference>
<dbReference type="GO" id="GO:0030150">
    <property type="term" value="P:protein import into mitochondrial matrix"/>
    <property type="evidence" value="ECO:0007669"/>
    <property type="project" value="TreeGrafter"/>
</dbReference>
<keyword evidence="3 4" id="KW-0143">Chaperone</keyword>
<dbReference type="InterPro" id="IPR000740">
    <property type="entry name" value="GrpE"/>
</dbReference>
<dbReference type="Pfam" id="PF01025">
    <property type="entry name" value="GrpE"/>
    <property type="match status" value="1"/>
</dbReference>
<feature type="region of interest" description="Disordered" evidence="6">
    <location>
        <begin position="1"/>
        <end position="62"/>
    </location>
</feature>
<dbReference type="SUPFAM" id="SSF58014">
    <property type="entry name" value="Coiled-coil domain of nucleotide exchange factor GrpE"/>
    <property type="match status" value="1"/>
</dbReference>
<reference evidence="7 8" key="1">
    <citation type="journal article" date="2018" name="Mol. Biol. Evol.">
        <title>Broad Genomic Sampling Reveals a Smut Pathogenic Ancestry of the Fungal Clade Ustilaginomycotina.</title>
        <authorList>
            <person name="Kijpornyongpan T."/>
            <person name="Mondo S.J."/>
            <person name="Barry K."/>
            <person name="Sandor L."/>
            <person name="Lee J."/>
            <person name="Lipzen A."/>
            <person name="Pangilinan J."/>
            <person name="LaButti K."/>
            <person name="Hainaut M."/>
            <person name="Henrissat B."/>
            <person name="Grigoriev I.V."/>
            <person name="Spatafora J.W."/>
            <person name="Aime M.C."/>
        </authorList>
    </citation>
    <scope>NUCLEOTIDE SEQUENCE [LARGE SCALE GENOMIC DNA]</scope>
    <source>
        <strain evidence="7 8">MCA 4198</strain>
    </source>
</reference>
<dbReference type="PRINTS" id="PR00773">
    <property type="entry name" value="GRPEPROTEIN"/>
</dbReference>
<dbReference type="GO" id="GO:0042803">
    <property type="term" value="F:protein homodimerization activity"/>
    <property type="evidence" value="ECO:0007669"/>
    <property type="project" value="InterPro"/>
</dbReference>
<dbReference type="Gene3D" id="2.30.22.10">
    <property type="entry name" value="Head domain of nucleotide exchange factor GrpE"/>
    <property type="match status" value="1"/>
</dbReference>
<dbReference type="GO" id="GO:0051082">
    <property type="term" value="F:unfolded protein binding"/>
    <property type="evidence" value="ECO:0007669"/>
    <property type="project" value="TreeGrafter"/>
</dbReference>
<dbReference type="GeneID" id="37040797"/>
<comment type="function">
    <text evidence="4">Essential component of the PAM complex, a complex required for the translocation of transit peptide-containing proteins from the inner membrane into the mitochondrial matrix in an ATP-dependent manner.</text>
</comment>
<name>A0A316YJV0_9BASI</name>
<dbReference type="FunFam" id="2.30.22.10:FF:000002">
    <property type="entry name" value="GrpE protein homolog"/>
    <property type="match status" value="1"/>
</dbReference>
<dbReference type="InterPro" id="IPR013805">
    <property type="entry name" value="GrpE_CC"/>
</dbReference>
<evidence type="ECO:0000256" key="4">
    <source>
        <dbReference type="RuleBase" id="RU000640"/>
    </source>
</evidence>
<gene>
    <name evidence="7" type="ORF">FA10DRAFT_231965</name>
</gene>
<dbReference type="GO" id="GO:0001405">
    <property type="term" value="C:PAM complex, Tim23 associated import motor"/>
    <property type="evidence" value="ECO:0007669"/>
    <property type="project" value="TreeGrafter"/>
</dbReference>
<keyword evidence="4" id="KW-0496">Mitochondrion</keyword>
<feature type="compositionally biased region" description="Gly residues" evidence="6">
    <location>
        <begin position="38"/>
        <end position="48"/>
    </location>
</feature>
<evidence type="ECO:0000256" key="3">
    <source>
        <dbReference type="ARBA" id="ARBA00023186"/>
    </source>
</evidence>
<evidence type="ECO:0000313" key="7">
    <source>
        <dbReference type="EMBL" id="PWN89346.1"/>
    </source>
</evidence>
<dbReference type="Gene3D" id="3.90.20.20">
    <property type="match status" value="1"/>
</dbReference>
<dbReference type="RefSeq" id="XP_025376544.1">
    <property type="nucleotide sequence ID" value="XM_025518881.1"/>
</dbReference>
<protein>
    <recommendedName>
        <fullName evidence="4">GrpE protein homolog</fullName>
    </recommendedName>
</protein>
<comment type="similarity">
    <text evidence="2 5">Belongs to the GrpE family.</text>
</comment>
<dbReference type="AlphaFoldDB" id="A0A316YJV0"/>
<evidence type="ECO:0000256" key="6">
    <source>
        <dbReference type="SAM" id="MobiDB-lite"/>
    </source>
</evidence>
<dbReference type="STRING" id="215250.A0A316YJV0"/>
<evidence type="ECO:0000256" key="5">
    <source>
        <dbReference type="RuleBase" id="RU004478"/>
    </source>
</evidence>
<dbReference type="InterPro" id="IPR009012">
    <property type="entry name" value="GrpE_head"/>
</dbReference>